<proteinExistence type="predicted"/>
<protein>
    <submittedName>
        <fullName evidence="1">Uncharacterized protein</fullName>
    </submittedName>
</protein>
<sequence length="108" mass="12063">MPNITIYIPTEQMPLDEGLADLSSDCTKLCVRVLAAALENVHVIFVGVRHGRGHPVFAEVQYRLETFRTSAVMNLFMEDLENAIARCTGLKARIRCFGYGASNIYARN</sequence>
<evidence type="ECO:0000313" key="1">
    <source>
        <dbReference type="EMBL" id="PCE25400.1"/>
    </source>
</evidence>
<dbReference type="OrthoDB" id="8687355at2"/>
<comment type="caution">
    <text evidence="1">The sequence shown here is derived from an EMBL/GenBank/DDBJ whole genome shotgun (WGS) entry which is preliminary data.</text>
</comment>
<dbReference type="EMBL" id="MTZV01000004">
    <property type="protein sequence ID" value="PCE25400.1"/>
    <property type="molecule type" value="Genomic_DNA"/>
</dbReference>
<dbReference type="RefSeq" id="WP_096720664.1">
    <property type="nucleotide sequence ID" value="NZ_MTZV01000004.1"/>
</dbReference>
<dbReference type="AlphaFoldDB" id="A0A2A4EY99"/>
<organism evidence="1 2">
    <name type="scientific">Paraburkholderia acidicola</name>
    <dbReference type="NCBI Taxonomy" id="1912599"/>
    <lineage>
        <taxon>Bacteria</taxon>
        <taxon>Pseudomonadati</taxon>
        <taxon>Pseudomonadota</taxon>
        <taxon>Betaproteobacteria</taxon>
        <taxon>Burkholderiales</taxon>
        <taxon>Burkholderiaceae</taxon>
        <taxon>Paraburkholderia</taxon>
    </lineage>
</organism>
<evidence type="ECO:0000313" key="2">
    <source>
        <dbReference type="Proteomes" id="UP000218022"/>
    </source>
</evidence>
<gene>
    <name evidence="1" type="ORF">BWP39_12805</name>
</gene>
<reference evidence="1 2" key="1">
    <citation type="submission" date="2017-01" db="EMBL/GenBank/DDBJ databases">
        <title>Whole-Genome Shotgun Sequencing of Two beta-Proteobacterial Species in Search of the Bulgecin Biosynthetic Cluster.</title>
        <authorList>
            <person name="Horsman M.E."/>
            <person name="Marous D.R."/>
            <person name="Li R."/>
            <person name="Oliver R.A."/>
            <person name="Byun B."/>
            <person name="Emrich S.J."/>
            <person name="Boggess B."/>
            <person name="Townsend C.A."/>
            <person name="Mobashery S."/>
        </authorList>
    </citation>
    <scope>NUCLEOTIDE SEQUENCE [LARGE SCALE GENOMIC DNA]</scope>
    <source>
        <strain evidence="1 2">ATCC 31363</strain>
    </source>
</reference>
<accession>A0A2A4EY99</accession>
<dbReference type="Proteomes" id="UP000218022">
    <property type="component" value="Unassembled WGS sequence"/>
</dbReference>
<name>A0A2A4EY99_9BURK</name>